<dbReference type="InterPro" id="IPR000326">
    <property type="entry name" value="PAP2/HPO"/>
</dbReference>
<keyword evidence="10" id="KW-1185">Reference proteome</keyword>
<feature type="domain" description="Phosphatidic acid phosphatase type 2/haloperoxidase" evidence="8">
    <location>
        <begin position="68"/>
        <end position="181"/>
    </location>
</feature>
<evidence type="ECO:0000256" key="5">
    <source>
        <dbReference type="ARBA" id="ARBA00022989"/>
    </source>
</evidence>
<feature type="transmembrane region" description="Helical" evidence="7">
    <location>
        <begin position="40"/>
        <end position="58"/>
    </location>
</feature>
<dbReference type="PANTHER" id="PTHR14969">
    <property type="entry name" value="SPHINGOSINE-1-PHOSPHATE PHOSPHOHYDROLASE"/>
    <property type="match status" value="1"/>
</dbReference>
<feature type="transmembrane region" description="Helical" evidence="7">
    <location>
        <begin position="166"/>
        <end position="186"/>
    </location>
</feature>
<keyword evidence="2" id="KW-1003">Cell membrane</keyword>
<reference evidence="10" key="1">
    <citation type="journal article" date="2019" name="Int. J. Syst. Evol. Microbiol.">
        <title>The Global Catalogue of Microorganisms (GCM) 10K type strain sequencing project: providing services to taxonomists for standard genome sequencing and annotation.</title>
        <authorList>
            <consortium name="The Broad Institute Genomics Platform"/>
            <consortium name="The Broad Institute Genome Sequencing Center for Infectious Disease"/>
            <person name="Wu L."/>
            <person name="Ma J."/>
        </authorList>
    </citation>
    <scope>NUCLEOTIDE SEQUENCE [LARGE SCALE GENOMIC DNA]</scope>
    <source>
        <strain evidence="10">JCM 11444</strain>
    </source>
</reference>
<evidence type="ECO:0000256" key="2">
    <source>
        <dbReference type="ARBA" id="ARBA00022475"/>
    </source>
</evidence>
<dbReference type="Proteomes" id="UP001500418">
    <property type="component" value="Unassembled WGS sequence"/>
</dbReference>
<evidence type="ECO:0000256" key="6">
    <source>
        <dbReference type="ARBA" id="ARBA00023136"/>
    </source>
</evidence>
<sequence length="228" mass="24402">MNTALVQLAEAGPHYGVGVYRDITEWAAGSPAWLQKLGEVGTEAGILVFVALFVLQWWRARRREDRSMALALLGPVAVAATYMLSEGIKSWLHEERPCRAIPHVTTIAECPEPGDWAFPSNHSVIAAASAAALVISWRLIGMLALPLAALVALSRVYVGVHYLHDVAAGALLGVVVTPVIMLALMIPGTWAVNRLRQTPLASVLGTAPQTYAGARAQYAHASPNRNQG</sequence>
<dbReference type="SMART" id="SM00014">
    <property type="entry name" value="acidPPc"/>
    <property type="match status" value="1"/>
</dbReference>
<evidence type="ECO:0000256" key="1">
    <source>
        <dbReference type="ARBA" id="ARBA00004651"/>
    </source>
</evidence>
<evidence type="ECO:0000256" key="3">
    <source>
        <dbReference type="ARBA" id="ARBA00022692"/>
    </source>
</evidence>
<evidence type="ECO:0000259" key="8">
    <source>
        <dbReference type="SMART" id="SM00014"/>
    </source>
</evidence>
<comment type="caution">
    <text evidence="9">The sequence shown here is derived from an EMBL/GenBank/DDBJ whole genome shotgun (WGS) entry which is preliminary data.</text>
</comment>
<evidence type="ECO:0000313" key="9">
    <source>
        <dbReference type="EMBL" id="GAA0927660.1"/>
    </source>
</evidence>
<dbReference type="Gene3D" id="1.20.144.10">
    <property type="entry name" value="Phosphatidic acid phosphatase type 2/haloperoxidase"/>
    <property type="match status" value="1"/>
</dbReference>
<accession>A0ABN1PG35</accession>
<evidence type="ECO:0000256" key="4">
    <source>
        <dbReference type="ARBA" id="ARBA00022801"/>
    </source>
</evidence>
<keyword evidence="6 7" id="KW-0472">Membrane</keyword>
<comment type="subcellular location">
    <subcellularLocation>
        <location evidence="1">Cell membrane</location>
        <topology evidence="1">Multi-pass membrane protein</topology>
    </subcellularLocation>
</comment>
<evidence type="ECO:0000256" key="7">
    <source>
        <dbReference type="SAM" id="Phobius"/>
    </source>
</evidence>
<protein>
    <submittedName>
        <fullName evidence="9">Phosphatase PAP2 family protein</fullName>
    </submittedName>
</protein>
<keyword evidence="4" id="KW-0378">Hydrolase</keyword>
<dbReference type="PANTHER" id="PTHR14969:SF62">
    <property type="entry name" value="DECAPRENYLPHOSPHORYL-5-PHOSPHORIBOSE PHOSPHATASE RV3807C-RELATED"/>
    <property type="match status" value="1"/>
</dbReference>
<feature type="transmembrane region" description="Helical" evidence="7">
    <location>
        <begin position="139"/>
        <end position="160"/>
    </location>
</feature>
<name>A0ABN1PG35_9ACTN</name>
<dbReference type="InterPro" id="IPR036938">
    <property type="entry name" value="PAP2/HPO_sf"/>
</dbReference>
<organism evidence="9 10">
    <name type="scientific">Streptomyces rhizosphaericus</name>
    <dbReference type="NCBI Taxonomy" id="114699"/>
    <lineage>
        <taxon>Bacteria</taxon>
        <taxon>Bacillati</taxon>
        <taxon>Actinomycetota</taxon>
        <taxon>Actinomycetes</taxon>
        <taxon>Kitasatosporales</taxon>
        <taxon>Streptomycetaceae</taxon>
        <taxon>Streptomyces</taxon>
        <taxon>Streptomyces violaceusniger group</taxon>
    </lineage>
</organism>
<keyword evidence="5 7" id="KW-1133">Transmembrane helix</keyword>
<proteinExistence type="predicted"/>
<gene>
    <name evidence="9" type="ORF">GCM10009575_028250</name>
</gene>
<dbReference type="SUPFAM" id="SSF48317">
    <property type="entry name" value="Acid phosphatase/Vanadium-dependent haloperoxidase"/>
    <property type="match status" value="1"/>
</dbReference>
<dbReference type="Pfam" id="PF01569">
    <property type="entry name" value="PAP2"/>
    <property type="match status" value="1"/>
</dbReference>
<dbReference type="EMBL" id="BAAAID010000014">
    <property type="protein sequence ID" value="GAA0927660.1"/>
    <property type="molecule type" value="Genomic_DNA"/>
</dbReference>
<keyword evidence="3 7" id="KW-0812">Transmembrane</keyword>
<evidence type="ECO:0000313" key="10">
    <source>
        <dbReference type="Proteomes" id="UP001500418"/>
    </source>
</evidence>